<feature type="transmembrane region" description="Helical" evidence="5">
    <location>
        <begin position="435"/>
        <end position="452"/>
    </location>
</feature>
<dbReference type="STRING" id="349095.SAMN05660299_00585"/>
<feature type="transmembrane region" description="Helical" evidence="5">
    <location>
        <begin position="172"/>
        <end position="195"/>
    </location>
</feature>
<sequence length="618" mass="68798">MMFKTLSRYLIGKPLENKQLENERIPKWKALPIFSSDALSSVGYGPEQIALVLASVPALELYSYFGPIIIAIIILLAVVALSYAQVVKVNPGGGGSYGIAMKYLGVYPALIAGAALFADYLLTVAVSISSGTEALTSAFPFLMPYHLHMDIAVLLVMMLVNLRGTREASTFFVWPTYIFIISMFMTILGGFYQIFVLQVPAGTVASASTAMPMNAFTMLIILRAFANGCSSMTGVEAIANGVTMFKEPQESNAIKTTAIMAAILASMLGGLGYLIIYFHILPTEGYTLLSLLIEEIFSRGLIFYFIQIMMMLILYLAANTAYNGLPPLLSFMAVDGYVPRYFANRGERLNYSNGIELLTLATAILIIAFDGNVEHLISLYAIGVFLSFTIAQSAMVVHWHKSKPRNWQLYAGINGLGAVVTACVVIIVLLTKFIYGAWIIVLLIPILVKIFFKIHHHYNDVREQLVLTPNEYKTFMHASLGRSIIVIPIASPTQAVARAIRYAKTISGDEDKIYAVHVYSDDARGLKIQKLWQELEPDIEMIMIQSPYRQLTDPLIDFITNLRKTIHANDIITVLVPEFETKKLWHRLLHNQSGWILRIRMLQFLDVVVSTVPLKFTR</sequence>
<evidence type="ECO:0000256" key="5">
    <source>
        <dbReference type="SAM" id="Phobius"/>
    </source>
</evidence>
<keyword evidence="2 5" id="KW-0812">Transmembrane</keyword>
<dbReference type="AlphaFoldDB" id="A0A1G9RZU0"/>
<name>A0A1G9RZU0_9FIRM</name>
<feature type="transmembrane region" description="Helical" evidence="5">
    <location>
        <begin position="259"/>
        <end position="281"/>
    </location>
</feature>
<evidence type="ECO:0000256" key="1">
    <source>
        <dbReference type="ARBA" id="ARBA00004141"/>
    </source>
</evidence>
<evidence type="ECO:0000256" key="4">
    <source>
        <dbReference type="ARBA" id="ARBA00023136"/>
    </source>
</evidence>
<keyword evidence="3 5" id="KW-1133">Transmembrane helix</keyword>
<dbReference type="GO" id="GO:0022857">
    <property type="term" value="F:transmembrane transporter activity"/>
    <property type="evidence" value="ECO:0007669"/>
    <property type="project" value="InterPro"/>
</dbReference>
<dbReference type="RefSeq" id="WP_218118704.1">
    <property type="nucleotide sequence ID" value="NZ_FNHQ01000004.1"/>
</dbReference>
<evidence type="ECO:0000256" key="3">
    <source>
        <dbReference type="ARBA" id="ARBA00022989"/>
    </source>
</evidence>
<dbReference type="EMBL" id="FNHQ01000004">
    <property type="protein sequence ID" value="SDM28743.1"/>
    <property type="molecule type" value="Genomic_DNA"/>
</dbReference>
<feature type="transmembrane region" description="Helical" evidence="5">
    <location>
        <begin position="349"/>
        <end position="369"/>
    </location>
</feature>
<reference evidence="6 7" key="1">
    <citation type="submission" date="2016-10" db="EMBL/GenBank/DDBJ databases">
        <authorList>
            <person name="de Groot N.N."/>
        </authorList>
    </citation>
    <scope>NUCLEOTIDE SEQUENCE [LARGE SCALE GENOMIC DNA]</scope>
    <source>
        <strain evidence="6 7">DSM 16981</strain>
    </source>
</reference>
<proteinExistence type="predicted"/>
<feature type="transmembrane region" description="Helical" evidence="5">
    <location>
        <begin position="301"/>
        <end position="322"/>
    </location>
</feature>
<dbReference type="InterPro" id="IPR053153">
    <property type="entry name" value="APC_K+_Transporter"/>
</dbReference>
<dbReference type="Pfam" id="PF13520">
    <property type="entry name" value="AA_permease_2"/>
    <property type="match status" value="1"/>
</dbReference>
<feature type="transmembrane region" description="Helical" evidence="5">
    <location>
        <begin position="61"/>
        <end position="83"/>
    </location>
</feature>
<organism evidence="6 7">
    <name type="scientific">Megasphaera paucivorans</name>
    <dbReference type="NCBI Taxonomy" id="349095"/>
    <lineage>
        <taxon>Bacteria</taxon>
        <taxon>Bacillati</taxon>
        <taxon>Bacillota</taxon>
        <taxon>Negativicutes</taxon>
        <taxon>Veillonellales</taxon>
        <taxon>Veillonellaceae</taxon>
        <taxon>Megasphaera</taxon>
    </lineage>
</organism>
<evidence type="ECO:0000313" key="7">
    <source>
        <dbReference type="Proteomes" id="UP000199309"/>
    </source>
</evidence>
<evidence type="ECO:0000313" key="6">
    <source>
        <dbReference type="EMBL" id="SDM28743.1"/>
    </source>
</evidence>
<dbReference type="PANTHER" id="PTHR47704:SF1">
    <property type="entry name" value="POTASSIUM TRANSPORTER KIMA"/>
    <property type="match status" value="1"/>
</dbReference>
<dbReference type="InterPro" id="IPR002293">
    <property type="entry name" value="AA/rel_permease1"/>
</dbReference>
<evidence type="ECO:0000256" key="2">
    <source>
        <dbReference type="ARBA" id="ARBA00022692"/>
    </source>
</evidence>
<feature type="transmembrane region" description="Helical" evidence="5">
    <location>
        <begin position="141"/>
        <end position="160"/>
    </location>
</feature>
<protein>
    <submittedName>
        <fullName evidence="6">Amino acid/polyamine/organocation transporter, APC superfamily (TC 2.A.3)</fullName>
    </submittedName>
</protein>
<comment type="subcellular location">
    <subcellularLocation>
        <location evidence="1">Membrane</location>
        <topology evidence="1">Multi-pass membrane protein</topology>
    </subcellularLocation>
</comment>
<dbReference type="Proteomes" id="UP000199309">
    <property type="component" value="Unassembled WGS sequence"/>
</dbReference>
<gene>
    <name evidence="6" type="ORF">SAMN05660299_00585</name>
</gene>
<dbReference type="PANTHER" id="PTHR47704">
    <property type="entry name" value="POTASSIUM TRANSPORTER KIMA"/>
    <property type="match status" value="1"/>
</dbReference>
<feature type="transmembrane region" description="Helical" evidence="5">
    <location>
        <begin position="375"/>
        <end position="397"/>
    </location>
</feature>
<feature type="transmembrane region" description="Helical" evidence="5">
    <location>
        <begin position="104"/>
        <end position="129"/>
    </location>
</feature>
<keyword evidence="7" id="KW-1185">Reference proteome</keyword>
<accession>A0A1G9RZU0</accession>
<dbReference type="GO" id="GO:0016020">
    <property type="term" value="C:membrane"/>
    <property type="evidence" value="ECO:0007669"/>
    <property type="project" value="UniProtKB-SubCell"/>
</dbReference>
<dbReference type="Gene3D" id="1.20.1740.10">
    <property type="entry name" value="Amino acid/polyamine transporter I"/>
    <property type="match status" value="1"/>
</dbReference>
<keyword evidence="4 5" id="KW-0472">Membrane</keyword>
<feature type="transmembrane region" description="Helical" evidence="5">
    <location>
        <begin position="409"/>
        <end position="429"/>
    </location>
</feature>